<proteinExistence type="predicted"/>
<organism evidence="1 2">
    <name type="scientific">Fusarium redolens</name>
    <dbReference type="NCBI Taxonomy" id="48865"/>
    <lineage>
        <taxon>Eukaryota</taxon>
        <taxon>Fungi</taxon>
        <taxon>Dikarya</taxon>
        <taxon>Ascomycota</taxon>
        <taxon>Pezizomycotina</taxon>
        <taxon>Sordariomycetes</taxon>
        <taxon>Hypocreomycetidae</taxon>
        <taxon>Hypocreales</taxon>
        <taxon>Nectriaceae</taxon>
        <taxon>Fusarium</taxon>
        <taxon>Fusarium redolens species complex</taxon>
    </lineage>
</organism>
<name>A0A9P9HAT5_FUSRE</name>
<dbReference type="GeneID" id="70219998"/>
<dbReference type="EMBL" id="JAGMUX010000007">
    <property type="protein sequence ID" value="KAH7253682.1"/>
    <property type="molecule type" value="Genomic_DNA"/>
</dbReference>
<dbReference type="Proteomes" id="UP000720189">
    <property type="component" value="Unassembled WGS sequence"/>
</dbReference>
<dbReference type="OrthoDB" id="3539671at2759"/>
<dbReference type="AlphaFoldDB" id="A0A9P9HAT5"/>
<evidence type="ECO:0000313" key="1">
    <source>
        <dbReference type="EMBL" id="KAH7253682.1"/>
    </source>
</evidence>
<keyword evidence="2" id="KW-1185">Reference proteome</keyword>
<sequence length="206" mass="22017">MLDGWVGFSNKKPNEFGINLSTGEQSSFKDIGFTEPQGSAPFSRVPVFDFYATGGGRVEHSNFNMSSNAKDVKVTLKIQHYKTVPFEPGSWNVDVKSLMAKLGAKPPAMFQKVRPTQMLIAQGVSMEISFGGDAKTAFDQDYKKTVQGGGGISVFGFRIGASGSSSEENESHGKTWDSSSGILTINAENSRASANVLAVMGEIVSA</sequence>
<dbReference type="RefSeq" id="XP_046049929.1">
    <property type="nucleotide sequence ID" value="XM_046190044.1"/>
</dbReference>
<evidence type="ECO:0000313" key="2">
    <source>
        <dbReference type="Proteomes" id="UP000720189"/>
    </source>
</evidence>
<accession>A0A9P9HAT5</accession>
<gene>
    <name evidence="1" type="ORF">BKA55DRAFT_538548</name>
</gene>
<protein>
    <submittedName>
        <fullName evidence="1">Uncharacterized protein</fullName>
    </submittedName>
</protein>
<reference evidence="1" key="1">
    <citation type="journal article" date="2021" name="Nat. Commun.">
        <title>Genetic determinants of endophytism in the Arabidopsis root mycobiome.</title>
        <authorList>
            <person name="Mesny F."/>
            <person name="Miyauchi S."/>
            <person name="Thiergart T."/>
            <person name="Pickel B."/>
            <person name="Atanasova L."/>
            <person name="Karlsson M."/>
            <person name="Huettel B."/>
            <person name="Barry K.W."/>
            <person name="Haridas S."/>
            <person name="Chen C."/>
            <person name="Bauer D."/>
            <person name="Andreopoulos W."/>
            <person name="Pangilinan J."/>
            <person name="LaButti K."/>
            <person name="Riley R."/>
            <person name="Lipzen A."/>
            <person name="Clum A."/>
            <person name="Drula E."/>
            <person name="Henrissat B."/>
            <person name="Kohler A."/>
            <person name="Grigoriev I.V."/>
            <person name="Martin F.M."/>
            <person name="Hacquard S."/>
        </authorList>
    </citation>
    <scope>NUCLEOTIDE SEQUENCE</scope>
    <source>
        <strain evidence="1">MPI-CAGE-AT-0023</strain>
    </source>
</reference>
<comment type="caution">
    <text evidence="1">The sequence shown here is derived from an EMBL/GenBank/DDBJ whole genome shotgun (WGS) entry which is preliminary data.</text>
</comment>